<dbReference type="Pfam" id="PF12770">
    <property type="entry name" value="CHAT"/>
    <property type="match status" value="1"/>
</dbReference>
<protein>
    <recommendedName>
        <fullName evidence="1">CHAT domain-containing protein</fullName>
    </recommendedName>
</protein>
<evidence type="ECO:0000313" key="2">
    <source>
        <dbReference type="EMBL" id="KOS12311.1"/>
    </source>
</evidence>
<comment type="caution">
    <text evidence="2">The sequence shown here is derived from an EMBL/GenBank/DDBJ whole genome shotgun (WGS) entry which is preliminary data.</text>
</comment>
<name>A0A0M8MRQ4_9MICO</name>
<accession>A0A0M8MRQ4</accession>
<reference evidence="2" key="1">
    <citation type="submission" date="2015-04" db="EMBL/GenBank/DDBJ databases">
        <title>Complete genome sequence of Microbacterium chocolatum SIT 101, a bacterium enantioselectively hydrolyzing mesomeric diesters.</title>
        <authorList>
            <person name="Li X."/>
            <person name="Xu Y."/>
        </authorList>
    </citation>
    <scope>NUCLEOTIDE SEQUENCE [LARGE SCALE GENOMIC DNA]</scope>
    <source>
        <strain evidence="2">SIT 101</strain>
    </source>
</reference>
<evidence type="ECO:0000313" key="3">
    <source>
        <dbReference type="Proteomes" id="UP000037737"/>
    </source>
</evidence>
<dbReference type="InterPro" id="IPR024983">
    <property type="entry name" value="CHAT_dom"/>
</dbReference>
<dbReference type="PATRIC" id="fig|84292.3.peg.580"/>
<keyword evidence="3" id="KW-1185">Reference proteome</keyword>
<gene>
    <name evidence="2" type="ORF">XI38_02800</name>
</gene>
<evidence type="ECO:0000259" key="1">
    <source>
        <dbReference type="Pfam" id="PF12770"/>
    </source>
</evidence>
<organism evidence="2 3">
    <name type="scientific">Microbacterium aurantiacum</name>
    <dbReference type="NCBI Taxonomy" id="162393"/>
    <lineage>
        <taxon>Bacteria</taxon>
        <taxon>Bacillati</taxon>
        <taxon>Actinomycetota</taxon>
        <taxon>Actinomycetes</taxon>
        <taxon>Micrococcales</taxon>
        <taxon>Microbacteriaceae</taxon>
        <taxon>Microbacterium</taxon>
    </lineage>
</organism>
<dbReference type="KEGG" id="mcw:A8L33_03495"/>
<feature type="domain" description="CHAT" evidence="1">
    <location>
        <begin position="574"/>
        <end position="739"/>
    </location>
</feature>
<proteinExistence type="predicted"/>
<dbReference type="AlphaFoldDB" id="A0A0M8MRQ4"/>
<sequence length="741" mass="81730">MSRLTVILMVGMGHLLGMDDHDLAPDGVLSDSDVGELIIKAWRGAGIPADFASWLGPSLISMRWAANRYEHLDHSPLGRWLESSHFNDRFSALSTLWHSSPDYSSELESAALGAPAHLSLEELSLWLHHSWPDDIVLLWFTPLEARFLGPDPERDRARKILQSAGSEMYVPLLMPGAWPTRPHGSTPAWFRDVVTIEGARTWHSSSGYVPTLFVVVETDRDERSLTAWSYAPALATRFLSSSRVELFILLDPDDDPAYLPFYFDYTEHRARQHLDVMLTIGHARIEFYRLQSDGYLQHLWNFGVPLFALDEVREHRERWLEPGPGPFADAATAGEMLQMIDLRQRAVFDSTLPSLDPRGSAAKVSAAWERQLCVLDDAAQSYAMGRPIDERVLAEAAGELRLAEATERRIIEPADEQRIHPGQALLQISVKEDTQWFSAAVVYRTPDRTLHGVPLTLEPPDDEPNLGGPGSDPLTALLKPLREIADKGISDLVISAGHGAYSLPLHDAVLRLGFRSATYCHTVRLMHRPRASSDNRTLVLGYPGTATDYIAAADAELDIIAALTQARRVASGWRNAWPRTVHIAGHGVAGDREHESGILLADSDFLSAAGILRTVDASDTDIAFLSACSSGTGRINVGRAARAIPLDVALLEKGCRTVISTSAPVSDHVALIFATTFHHALANGVSAWDSYVEARSAFAAATPRVARDVQDLLDAAYPPWRLPLPHAQAQDWVLFRYSGDR</sequence>
<dbReference type="Proteomes" id="UP000037737">
    <property type="component" value="Unassembled WGS sequence"/>
</dbReference>
<dbReference type="EMBL" id="LAVO01000001">
    <property type="protein sequence ID" value="KOS12311.1"/>
    <property type="molecule type" value="Genomic_DNA"/>
</dbReference>